<organism evidence="2">
    <name type="scientific">Muribaculaceae bacterium Z82</name>
    <dbReference type="NCBI Taxonomy" id="2304548"/>
    <lineage>
        <taxon>Bacteria</taxon>
        <taxon>Pseudomonadati</taxon>
        <taxon>Bacteroidota</taxon>
        <taxon>Bacteroidia</taxon>
        <taxon>Bacteroidales</taxon>
        <taxon>Muribaculaceae</taxon>
    </lineage>
</organism>
<evidence type="ECO:0000313" key="2">
    <source>
        <dbReference type="EMBL" id="NBI33532.1"/>
    </source>
</evidence>
<reference evidence="2" key="1">
    <citation type="submission" date="2018-08" db="EMBL/GenBank/DDBJ databases">
        <title>Murine metabolic-syndrome-specific gut microbial biobank.</title>
        <authorList>
            <person name="Liu C."/>
        </authorList>
    </citation>
    <scope>NUCLEOTIDE SEQUENCE [LARGE SCALE GENOMIC DNA]</scope>
    <source>
        <strain evidence="2">Z82</strain>
    </source>
</reference>
<dbReference type="Pfam" id="PF20277">
    <property type="entry name" value="CTD11"/>
    <property type="match status" value="1"/>
</dbReference>
<dbReference type="EMBL" id="QWKH01000002">
    <property type="protein sequence ID" value="NBI33532.1"/>
    <property type="molecule type" value="Genomic_DNA"/>
</dbReference>
<feature type="domain" description="ABC-three component systems C-terminal" evidence="1">
    <location>
        <begin position="252"/>
        <end position="389"/>
    </location>
</feature>
<proteinExistence type="predicted"/>
<evidence type="ECO:0000259" key="1">
    <source>
        <dbReference type="Pfam" id="PF20277"/>
    </source>
</evidence>
<sequence>MDMPFATFIKSIYKAIGEGMSRAQFTQNAFAAMSAYEDAEQNPAYDYEMRTFRNYWGGSSIRVLASRMLHHTSPERFADYLEHRLTDSSRRLLFDELSPYCDRMSNENVAESCAWLFDRIIEAAAIPSKEKAFEYPCENPAFLPEDVALLQEAGSLCPRCGKEPLVKGRGRKVTPNYVKTPVIPPHARSRNILDGIKRVTSWVPEEGSRDDYILLCPSCSREYLRNCSTSDVSNLVSIKRSLIEAENSRWLANQHDLQEGIVELLFSLVGSNLDEASSSEELRIEAHAVRDKIQRGNAFLRNTTESYVTSYYGFIREEFRNLEKAGLLHWETVAGQFKSYSQTLEDSGMPQNDVVDALCDWIALKTGYNDSRFACYALVAFFIQDCEVFHAAS</sequence>
<dbReference type="AlphaFoldDB" id="A0A7C9NU43"/>
<protein>
    <recommendedName>
        <fullName evidence="1">ABC-three component systems C-terminal domain-containing protein</fullName>
    </recommendedName>
</protein>
<accession>A0A7C9NU43</accession>
<comment type="caution">
    <text evidence="2">The sequence shown here is derived from an EMBL/GenBank/DDBJ whole genome shotgun (WGS) entry which is preliminary data.</text>
</comment>
<dbReference type="InterPro" id="IPR046921">
    <property type="entry name" value="ABC-3C_CTD11"/>
</dbReference>
<gene>
    <name evidence="2" type="ORF">D1639_00460</name>
</gene>
<name>A0A7C9NU43_9BACT</name>